<keyword evidence="2" id="KW-1185">Reference proteome</keyword>
<gene>
    <name evidence="1" type="ORF">MECH1_V1_2255</name>
</gene>
<organism evidence="1 2">
    <name type="scientific">Candidatus Methylocalor cossyra</name>
    <dbReference type="NCBI Taxonomy" id="3108543"/>
    <lineage>
        <taxon>Bacteria</taxon>
        <taxon>Pseudomonadati</taxon>
        <taxon>Pseudomonadota</taxon>
        <taxon>Gammaproteobacteria</taxon>
        <taxon>Methylococcales</taxon>
        <taxon>Methylococcaceae</taxon>
        <taxon>Candidatus Methylocalor</taxon>
    </lineage>
</organism>
<protein>
    <recommendedName>
        <fullName evidence="3">Transmembrane protein</fullName>
    </recommendedName>
</protein>
<reference evidence="1 2" key="1">
    <citation type="submission" date="2024-04" db="EMBL/GenBank/DDBJ databases">
        <authorList>
            <person name="Cremers G."/>
        </authorList>
    </citation>
    <scope>NUCLEOTIDE SEQUENCE [LARGE SCALE GENOMIC DNA]</scope>
    <source>
        <strain evidence="1">MeCH1-AG</strain>
    </source>
</reference>
<dbReference type="EMBL" id="OZ026884">
    <property type="protein sequence ID" value="CAL1241031.1"/>
    <property type="molecule type" value="Genomic_DNA"/>
</dbReference>
<name>A0ABP1CA82_9GAMM</name>
<sequence>MSSPVPRRNRAVILVIALLSFVPFALAWYLTRHPELLGATSNYGHLVTPARPLDFAELTARPLNPAAAPAELKGRWVLLQVAAGPCRERCAETLHKTRQVRLMTNKEIPRIRRLLLVPEGAPAGDYAAQLEADPTLAAAGASPPLLASLTEALGRPPDDGTVLLLDPLANLVLWYDPGFDPYGLLKDLKHLLRASQIG</sequence>
<accession>A0ABP1CA82</accession>
<evidence type="ECO:0000313" key="1">
    <source>
        <dbReference type="EMBL" id="CAL1241031.1"/>
    </source>
</evidence>
<evidence type="ECO:0008006" key="3">
    <source>
        <dbReference type="Google" id="ProtNLM"/>
    </source>
</evidence>
<proteinExistence type="predicted"/>
<evidence type="ECO:0000313" key="2">
    <source>
        <dbReference type="Proteomes" id="UP001497493"/>
    </source>
</evidence>
<dbReference type="Proteomes" id="UP001497493">
    <property type="component" value="Chromosome"/>
</dbReference>
<dbReference type="RefSeq" id="WP_348757566.1">
    <property type="nucleotide sequence ID" value="NZ_OZ026884.1"/>
</dbReference>